<dbReference type="GO" id="GO:0003779">
    <property type="term" value="F:actin binding"/>
    <property type="evidence" value="ECO:0007669"/>
    <property type="project" value="TreeGrafter"/>
</dbReference>
<dbReference type="InterPro" id="IPR050604">
    <property type="entry name" value="PDZ-LIM_domain"/>
</dbReference>
<dbReference type="PANTHER" id="PTHR24214:SF38">
    <property type="entry name" value="PDZ AND LIM DOMAIN PROTEIN ZASP-RELATED"/>
    <property type="match status" value="1"/>
</dbReference>
<evidence type="ECO:0000313" key="8">
    <source>
        <dbReference type="Proteomes" id="UP000316726"/>
    </source>
</evidence>
<dbReference type="GO" id="GO:0030036">
    <property type="term" value="P:actin cytoskeleton organization"/>
    <property type="evidence" value="ECO:0007669"/>
    <property type="project" value="TreeGrafter"/>
</dbReference>
<dbReference type="GO" id="GO:0051371">
    <property type="term" value="F:muscle alpha-actinin binding"/>
    <property type="evidence" value="ECO:0007669"/>
    <property type="project" value="TreeGrafter"/>
</dbReference>
<accession>A0A5B8MNR1</accession>
<keyword evidence="1 4" id="KW-0479">Metal-binding</keyword>
<dbReference type="Gene3D" id="2.10.110.10">
    <property type="entry name" value="Cysteine Rich Protein"/>
    <property type="match status" value="5"/>
</dbReference>
<protein>
    <recommendedName>
        <fullName evidence="6">LIM zinc-binding domain-containing protein</fullName>
    </recommendedName>
</protein>
<reference evidence="7 8" key="1">
    <citation type="submission" date="2018-07" db="EMBL/GenBank/DDBJ databases">
        <title>The complete nuclear genome of the prasinophyte Chloropicon primus (CCMP1205).</title>
        <authorList>
            <person name="Pombert J.-F."/>
            <person name="Otis C."/>
            <person name="Turmel M."/>
            <person name="Lemieux C."/>
        </authorList>
    </citation>
    <scope>NUCLEOTIDE SEQUENCE [LARGE SCALE GENOMIC DNA]</scope>
    <source>
        <strain evidence="7 8">CCMP1205</strain>
    </source>
</reference>
<feature type="compositionally biased region" description="Basic and acidic residues" evidence="5">
    <location>
        <begin position="180"/>
        <end position="193"/>
    </location>
</feature>
<feature type="domain" description="LIM zinc-binding" evidence="6">
    <location>
        <begin position="571"/>
        <end position="628"/>
    </location>
</feature>
<sequence length="705" mass="76280">MSAVVMEGWLWKKKGSLMGGMVKSVTRRYCVLDAGGTLECYDDQGGELITSVKISSAQTGGKWFHIRGYHEMKLKQCHLKFQGDFDNDTGEWAEKVTQVVDMVSGQSGRGRGETEGFFFESGEKRASAFSTSKQSTTGVDDFGRVVELGEEGEGGEGDKAESGELDGFMLGDESGGDGAKAGEAKGEGEKDEASESVGSAGKGAEGAVKADVEVAKESDEAESTGSGGGETSKTADKAKDEAEAKPGAQTEGKPDRKAEVKPVEAKSPEAQGADGGDAKKAEASGGSQKSAASLWGKVASSTNAGGGGGDNSAGAKENAAPATAASRWQLGAAKAAPPKKGGGKRLYGADLLKHLAMQQVHDMRVSKEAAEMERWKAKCELGDEMNPSKMNITCFKCEEMIDGPYMNLNEKSYHKDCFSCIVCNASVAGGAYEVNGGLYCSEHRLQVHPKCHRCKRDIDGKYIVGPNRTLYHADCFSCKECNRKIRTYCEHEAEIYCVSDYSRLYASKCACCKQPLKDRIRTLQGTEEAAGLKWHESCFKCAKCNKRLASKVFFHEKKLFCEYCMKKSNLPECKKCRMPIEGACVNALDASWHPKCFVCTECKKPLKGFISKNGKPYCKDDFEKLFSKTCDLCKKPIKGPFLNALGKTFHDTCFVCCNCGNKIDGAFMKSPDDLPCCSKDCLGEYYKNVILPRKKEQEESQGEGG</sequence>
<dbReference type="Proteomes" id="UP000316726">
    <property type="component" value="Chromosome 5"/>
</dbReference>
<dbReference type="InterPro" id="IPR011993">
    <property type="entry name" value="PH-like_dom_sf"/>
</dbReference>
<feature type="domain" description="LIM zinc-binding" evidence="6">
    <location>
        <begin position="392"/>
        <end position="448"/>
    </location>
</feature>
<dbReference type="PANTHER" id="PTHR24214">
    <property type="entry name" value="PDZ AND LIM DOMAIN PROTEIN ZASP"/>
    <property type="match status" value="1"/>
</dbReference>
<dbReference type="PROSITE" id="PS00478">
    <property type="entry name" value="LIM_DOMAIN_1"/>
    <property type="match status" value="3"/>
</dbReference>
<dbReference type="GO" id="GO:0005912">
    <property type="term" value="C:adherens junction"/>
    <property type="evidence" value="ECO:0007669"/>
    <property type="project" value="TreeGrafter"/>
</dbReference>
<dbReference type="FunFam" id="2.10.110.10:FF:000009">
    <property type="entry name" value="Paxillin isoform 1"/>
    <property type="match status" value="1"/>
</dbReference>
<feature type="domain" description="LIM zinc-binding" evidence="6">
    <location>
        <begin position="629"/>
        <end position="688"/>
    </location>
</feature>
<feature type="region of interest" description="Disordered" evidence="5">
    <location>
        <begin position="149"/>
        <end position="343"/>
    </location>
</feature>
<dbReference type="GO" id="GO:0031941">
    <property type="term" value="C:filamentous actin"/>
    <property type="evidence" value="ECO:0007669"/>
    <property type="project" value="TreeGrafter"/>
</dbReference>
<keyword evidence="8" id="KW-1185">Reference proteome</keyword>
<feature type="compositionally biased region" description="Basic and acidic residues" evidence="5">
    <location>
        <begin position="252"/>
        <end position="267"/>
    </location>
</feature>
<evidence type="ECO:0000256" key="2">
    <source>
        <dbReference type="ARBA" id="ARBA00022833"/>
    </source>
</evidence>
<keyword evidence="2 4" id="KW-0862">Zinc</keyword>
<dbReference type="SUPFAM" id="SSF50729">
    <property type="entry name" value="PH domain-like"/>
    <property type="match status" value="1"/>
</dbReference>
<organism evidence="7 8">
    <name type="scientific">Chloropicon primus</name>
    <dbReference type="NCBI Taxonomy" id="1764295"/>
    <lineage>
        <taxon>Eukaryota</taxon>
        <taxon>Viridiplantae</taxon>
        <taxon>Chlorophyta</taxon>
        <taxon>Chloropicophyceae</taxon>
        <taxon>Chloropicales</taxon>
        <taxon>Chloropicaceae</taxon>
        <taxon>Chloropicon</taxon>
    </lineage>
</organism>
<dbReference type="SMART" id="SM00132">
    <property type="entry name" value="LIM"/>
    <property type="match status" value="5"/>
</dbReference>
<evidence type="ECO:0000259" key="6">
    <source>
        <dbReference type="PROSITE" id="PS50023"/>
    </source>
</evidence>
<feature type="domain" description="LIM zinc-binding" evidence="6">
    <location>
        <begin position="449"/>
        <end position="507"/>
    </location>
</feature>
<dbReference type="STRING" id="1764295.A0A5B8MNR1"/>
<keyword evidence="3 4" id="KW-0440">LIM domain</keyword>
<gene>
    <name evidence="7" type="ORF">A3770_05p37230</name>
</gene>
<name>A0A5B8MNR1_9CHLO</name>
<feature type="compositionally biased region" description="Basic and acidic residues" evidence="5">
    <location>
        <begin position="208"/>
        <end position="218"/>
    </location>
</feature>
<dbReference type="EMBL" id="CP031038">
    <property type="protein sequence ID" value="QDZ21205.1"/>
    <property type="molecule type" value="Genomic_DNA"/>
</dbReference>
<dbReference type="GO" id="GO:0001725">
    <property type="term" value="C:stress fiber"/>
    <property type="evidence" value="ECO:0007669"/>
    <property type="project" value="TreeGrafter"/>
</dbReference>
<feature type="compositionally biased region" description="Basic and acidic residues" evidence="5">
    <location>
        <begin position="233"/>
        <end position="244"/>
    </location>
</feature>
<evidence type="ECO:0000256" key="3">
    <source>
        <dbReference type="ARBA" id="ARBA00023038"/>
    </source>
</evidence>
<dbReference type="OrthoDB" id="6129702at2759"/>
<evidence type="ECO:0000256" key="4">
    <source>
        <dbReference type="PROSITE-ProRule" id="PRU00125"/>
    </source>
</evidence>
<evidence type="ECO:0000313" key="7">
    <source>
        <dbReference type="EMBL" id="QDZ21205.1"/>
    </source>
</evidence>
<evidence type="ECO:0000256" key="1">
    <source>
        <dbReference type="ARBA" id="ARBA00022723"/>
    </source>
</evidence>
<dbReference type="PROSITE" id="PS50023">
    <property type="entry name" value="LIM_DOMAIN_2"/>
    <property type="match status" value="4"/>
</dbReference>
<proteinExistence type="predicted"/>
<dbReference type="SUPFAM" id="SSF57716">
    <property type="entry name" value="Glucocorticoid receptor-like (DNA-binding domain)"/>
    <property type="match status" value="5"/>
</dbReference>
<dbReference type="Pfam" id="PF00412">
    <property type="entry name" value="LIM"/>
    <property type="match status" value="5"/>
</dbReference>
<dbReference type="InterPro" id="IPR001781">
    <property type="entry name" value="Znf_LIM"/>
</dbReference>
<dbReference type="Gene3D" id="2.30.29.30">
    <property type="entry name" value="Pleckstrin-homology domain (PH domain)/Phosphotyrosine-binding domain (PTB)"/>
    <property type="match status" value="1"/>
</dbReference>
<evidence type="ECO:0000256" key="5">
    <source>
        <dbReference type="SAM" id="MobiDB-lite"/>
    </source>
</evidence>
<dbReference type="GO" id="GO:0046872">
    <property type="term" value="F:metal ion binding"/>
    <property type="evidence" value="ECO:0007669"/>
    <property type="project" value="UniProtKB-KW"/>
</dbReference>
<dbReference type="CDD" id="cd08368">
    <property type="entry name" value="LIM"/>
    <property type="match status" value="4"/>
</dbReference>
<dbReference type="AlphaFoldDB" id="A0A5B8MNR1"/>